<feature type="region of interest" description="Disordered" evidence="5">
    <location>
        <begin position="478"/>
        <end position="553"/>
    </location>
</feature>
<feature type="chain" id="PRO_5021347556" evidence="6">
    <location>
        <begin position="32"/>
        <end position="692"/>
    </location>
</feature>
<dbReference type="AlphaFoldDB" id="A0A4Y8PXQ0"/>
<evidence type="ECO:0000313" key="11">
    <source>
        <dbReference type="EMBL" id="TFE86055.1"/>
    </source>
</evidence>
<feature type="domain" description="GH26" evidence="10">
    <location>
        <begin position="30"/>
        <end position="331"/>
    </location>
</feature>
<accession>A0A4Y8PXQ0</accession>
<keyword evidence="2 4" id="KW-0378">Hydrolase</keyword>
<dbReference type="InterPro" id="IPR022790">
    <property type="entry name" value="GH26_dom"/>
</dbReference>
<dbReference type="InterPro" id="IPR036966">
    <property type="entry name" value="CBM3_sf"/>
</dbReference>
<dbReference type="SUPFAM" id="SSF49785">
    <property type="entry name" value="Galactose-binding domain-like"/>
    <property type="match status" value="1"/>
</dbReference>
<dbReference type="GO" id="GO:0006080">
    <property type="term" value="P:substituted mannan metabolic process"/>
    <property type="evidence" value="ECO:0007669"/>
    <property type="project" value="InterPro"/>
</dbReference>
<evidence type="ECO:0000256" key="6">
    <source>
        <dbReference type="SAM" id="SignalP"/>
    </source>
</evidence>
<organism evidence="11 12">
    <name type="scientific">Paenibacillus athensensis</name>
    <dbReference type="NCBI Taxonomy" id="1967502"/>
    <lineage>
        <taxon>Bacteria</taxon>
        <taxon>Bacillati</taxon>
        <taxon>Bacillota</taxon>
        <taxon>Bacilli</taxon>
        <taxon>Bacillales</taxon>
        <taxon>Paenibacillaceae</taxon>
        <taxon>Paenibacillus</taxon>
    </lineage>
</organism>
<dbReference type="InterPro" id="IPR017853">
    <property type="entry name" value="GH"/>
</dbReference>
<evidence type="ECO:0000259" key="9">
    <source>
        <dbReference type="PROSITE" id="PS51172"/>
    </source>
</evidence>
<evidence type="ECO:0000256" key="4">
    <source>
        <dbReference type="PROSITE-ProRule" id="PRU01100"/>
    </source>
</evidence>
<keyword evidence="3 4" id="KW-0326">Glycosidase</keyword>
<feature type="domain" description="F5/8 type C" evidence="7">
    <location>
        <begin position="336"/>
        <end position="476"/>
    </location>
</feature>
<dbReference type="PANTHER" id="PTHR40079:SF4">
    <property type="entry name" value="GH26 DOMAIN-CONTAINING PROTEIN-RELATED"/>
    <property type="match status" value="1"/>
</dbReference>
<feature type="compositionally biased region" description="Pro residues" evidence="5">
    <location>
        <begin position="507"/>
        <end position="537"/>
    </location>
</feature>
<reference evidence="11 12" key="1">
    <citation type="submission" date="2017-03" db="EMBL/GenBank/DDBJ databases">
        <title>Isolation of Levoglucosan Utilizing Bacteria.</title>
        <authorList>
            <person name="Arya A.S."/>
        </authorList>
    </citation>
    <scope>NUCLEOTIDE SEQUENCE [LARGE SCALE GENOMIC DNA]</scope>
    <source>
        <strain evidence="11 12">MEC069</strain>
    </source>
</reference>
<dbReference type="Gene3D" id="2.60.120.260">
    <property type="entry name" value="Galactose-binding domain-like"/>
    <property type="match status" value="1"/>
</dbReference>
<dbReference type="InterPro" id="IPR001956">
    <property type="entry name" value="CBM3"/>
</dbReference>
<dbReference type="InterPro" id="IPR008979">
    <property type="entry name" value="Galactose-bd-like_sf"/>
</dbReference>
<dbReference type="EMBL" id="MYFO01000021">
    <property type="protein sequence ID" value="TFE86055.1"/>
    <property type="molecule type" value="Genomic_DNA"/>
</dbReference>
<dbReference type="SUPFAM" id="SSF51445">
    <property type="entry name" value="(Trans)glycosidases"/>
    <property type="match status" value="1"/>
</dbReference>
<feature type="active site" description="Nucleophile" evidence="4">
    <location>
        <position position="284"/>
    </location>
</feature>
<feature type="active site" description="Proton donor" evidence="4">
    <location>
        <position position="194"/>
    </location>
</feature>
<keyword evidence="12" id="KW-1185">Reference proteome</keyword>
<gene>
    <name evidence="11" type="ORF">B5M42_15640</name>
</gene>
<dbReference type="PANTHER" id="PTHR40079">
    <property type="entry name" value="MANNAN ENDO-1,4-BETA-MANNOSIDASE E-RELATED"/>
    <property type="match status" value="1"/>
</dbReference>
<dbReference type="Pfam" id="PF00754">
    <property type="entry name" value="F5_F8_type_C"/>
    <property type="match status" value="1"/>
</dbReference>
<dbReference type="InterPro" id="IPR008965">
    <property type="entry name" value="CBM2/CBM3_carb-bd_dom_sf"/>
</dbReference>
<dbReference type="InterPro" id="IPR000421">
    <property type="entry name" value="FA58C"/>
</dbReference>
<evidence type="ECO:0000259" key="7">
    <source>
        <dbReference type="PROSITE" id="PS50022"/>
    </source>
</evidence>
<feature type="compositionally biased region" description="Pro residues" evidence="5">
    <location>
        <begin position="481"/>
        <end position="497"/>
    </location>
</feature>
<keyword evidence="6" id="KW-0732">Signal</keyword>
<dbReference type="SUPFAM" id="SSF49384">
    <property type="entry name" value="Carbohydrate-binding domain"/>
    <property type="match status" value="1"/>
</dbReference>
<feature type="domain" description="CBM3" evidence="9">
    <location>
        <begin position="541"/>
        <end position="692"/>
    </location>
</feature>
<dbReference type="Gene3D" id="2.60.40.710">
    <property type="entry name" value="Endoglucanase-like"/>
    <property type="match status" value="1"/>
</dbReference>
<dbReference type="RefSeq" id="WP_134754470.1">
    <property type="nucleotide sequence ID" value="NZ_MYFO02000005.1"/>
</dbReference>
<dbReference type="OrthoDB" id="9803686at2"/>
<evidence type="ECO:0000256" key="5">
    <source>
        <dbReference type="SAM" id="MobiDB-lite"/>
    </source>
</evidence>
<comment type="similarity">
    <text evidence="1 4">Belongs to the glycosyl hydrolase 26 family.</text>
</comment>
<dbReference type="Pfam" id="PF00942">
    <property type="entry name" value="CBM_3"/>
    <property type="match status" value="1"/>
</dbReference>
<evidence type="ECO:0000256" key="1">
    <source>
        <dbReference type="ARBA" id="ARBA00007754"/>
    </source>
</evidence>
<evidence type="ECO:0000259" key="10">
    <source>
        <dbReference type="PROSITE" id="PS51764"/>
    </source>
</evidence>
<name>A0A4Y8PXQ0_9BACL</name>
<dbReference type="PROSITE" id="PS50022">
    <property type="entry name" value="FA58C_3"/>
    <property type="match status" value="1"/>
</dbReference>
<dbReference type="InterPro" id="IPR000805">
    <property type="entry name" value="Glyco_hydro_26"/>
</dbReference>
<dbReference type="PRINTS" id="PR00739">
    <property type="entry name" value="GLHYDRLASE26"/>
</dbReference>
<dbReference type="Gene3D" id="3.20.20.80">
    <property type="entry name" value="Glycosidases"/>
    <property type="match status" value="1"/>
</dbReference>
<evidence type="ECO:0000256" key="3">
    <source>
        <dbReference type="ARBA" id="ARBA00023295"/>
    </source>
</evidence>
<dbReference type="GO" id="GO:0030248">
    <property type="term" value="F:cellulose binding"/>
    <property type="evidence" value="ECO:0007669"/>
    <property type="project" value="InterPro"/>
</dbReference>
<dbReference type="PROSITE" id="PS50206">
    <property type="entry name" value="RHODANESE_3"/>
    <property type="match status" value="1"/>
</dbReference>
<comment type="caution">
    <text evidence="11">The sequence shown here is derived from an EMBL/GenBank/DDBJ whole genome shotgun (WGS) entry which is preliminary data.</text>
</comment>
<sequence>MMIKHGLRLFLAFACSLALLVSMLTVPVAQAAANPYKTLVTPGASNEALSLISYMADVYGKKTISGQYGSDWADWVKSKTGKTPAILGLDFMDITPVRIQNGANSQDANKGIDWYNNKKGIVTISWHWDAPKNVTGEWYKAFYTNATSFDVNYAMNNPSSQDYQLLVRDIDLAAEQLKKLQAAGVPVLWRPLHEAEGGWFWWGAKGPEACKKLWKLMFDRFQNVHHLNNLIWVWNSYDYGNSANWYPGDNYVDIISYDYPTDFQTWNNYQRIFPNKLKMFGVAENSQLPNPDNFNSQPWSYFVTWVDFVKNNNSEDYVRKVYNDARTVTLESLPDLKNYPRGTDNPPSANLALNHTATASSTDDAARGAANAFDGNPSTRWSSAYNDPQWVSVDLGAVKSVNSVSLSWETAYAKAFQIQVSSDNANWQTVYTTTVGAGGTQTLNFPAANARYIRMYGTQRATQWGYSLYEFEVYGAASTPTPSPTATPTATPTPTPTATPTATPTSTPTPTPTATPTATPTPTPTATPTATPTPTPTGTPVSGGLTLRSFDGSTNATNNSVYPRFKLTNTGSSAVSLSDVKIRYYFTKDGGPSLQFACDWSSGSCSSTTGAFSSMAAPTASADTYLEVGFTSSAGTLGAGQTLEVQCRFNKSDWSNFTRTNDYSFLAGATGYTDWNHITVYRQGTLVYGLQP</sequence>
<evidence type="ECO:0000259" key="8">
    <source>
        <dbReference type="PROSITE" id="PS50206"/>
    </source>
</evidence>
<dbReference type="SMART" id="SM00231">
    <property type="entry name" value="FA58C"/>
    <property type="match status" value="1"/>
</dbReference>
<dbReference type="PROSITE" id="PS51764">
    <property type="entry name" value="GH26"/>
    <property type="match status" value="1"/>
</dbReference>
<evidence type="ECO:0000313" key="12">
    <source>
        <dbReference type="Proteomes" id="UP000298246"/>
    </source>
</evidence>
<dbReference type="Proteomes" id="UP000298246">
    <property type="component" value="Unassembled WGS sequence"/>
</dbReference>
<evidence type="ECO:0000256" key="2">
    <source>
        <dbReference type="ARBA" id="ARBA00022801"/>
    </source>
</evidence>
<feature type="signal peptide" evidence="6">
    <location>
        <begin position="1"/>
        <end position="31"/>
    </location>
</feature>
<dbReference type="GO" id="GO:0016985">
    <property type="term" value="F:mannan endo-1,4-beta-mannosidase activity"/>
    <property type="evidence" value="ECO:0007669"/>
    <property type="project" value="InterPro"/>
</dbReference>
<feature type="domain" description="Rhodanese" evidence="8">
    <location>
        <begin position="196"/>
        <end position="211"/>
    </location>
</feature>
<dbReference type="Pfam" id="PF02156">
    <property type="entry name" value="Glyco_hydro_26"/>
    <property type="match status" value="1"/>
</dbReference>
<dbReference type="InterPro" id="IPR001763">
    <property type="entry name" value="Rhodanese-like_dom"/>
</dbReference>
<protein>
    <submittedName>
        <fullName evidence="11">Uncharacterized protein</fullName>
    </submittedName>
</protein>
<proteinExistence type="inferred from homology"/>
<dbReference type="SMART" id="SM01067">
    <property type="entry name" value="CBM_3"/>
    <property type="match status" value="1"/>
</dbReference>
<dbReference type="PROSITE" id="PS51172">
    <property type="entry name" value="CBM3"/>
    <property type="match status" value="1"/>
</dbReference>